<dbReference type="OrthoDB" id="9809781at2"/>
<dbReference type="Gene3D" id="2.60.40.380">
    <property type="entry name" value="Purple acid phosphatase-like, N-terminal"/>
    <property type="match status" value="1"/>
</dbReference>
<dbReference type="EMBL" id="CP009285">
    <property type="protein sequence ID" value="AIQ58081.1"/>
    <property type="molecule type" value="Genomic_DNA"/>
</dbReference>
<protein>
    <submittedName>
        <fullName evidence="5">Metallophosphoesterase</fullName>
    </submittedName>
</protein>
<keyword evidence="2" id="KW-1133">Transmembrane helix</keyword>
<evidence type="ECO:0000259" key="4">
    <source>
        <dbReference type="Pfam" id="PF16656"/>
    </source>
</evidence>
<proteinExistence type="predicted"/>
<evidence type="ECO:0000313" key="5">
    <source>
        <dbReference type="EMBL" id="AIQ58081.1"/>
    </source>
</evidence>
<organism evidence="5 6">
    <name type="scientific">Paenibacillus borealis</name>
    <dbReference type="NCBI Taxonomy" id="160799"/>
    <lineage>
        <taxon>Bacteria</taxon>
        <taxon>Bacillati</taxon>
        <taxon>Bacillota</taxon>
        <taxon>Bacilli</taxon>
        <taxon>Bacillales</taxon>
        <taxon>Paenibacillaceae</taxon>
        <taxon>Paenibacillus</taxon>
    </lineage>
</organism>
<dbReference type="InterPro" id="IPR008963">
    <property type="entry name" value="Purple_acid_Pase-like_N"/>
</dbReference>
<reference evidence="5" key="1">
    <citation type="submission" date="2014-08" db="EMBL/GenBank/DDBJ databases">
        <title>Comparative genomics of the Paenibacillus odorifer group.</title>
        <authorList>
            <person name="den Bakker H.C."/>
            <person name="Tsai Y.-C.Y.-C."/>
            <person name="Martin N."/>
            <person name="Korlach J."/>
            <person name="Wiedmann M."/>
        </authorList>
    </citation>
    <scope>NUCLEOTIDE SEQUENCE [LARGE SCALE GENOMIC DNA]</scope>
    <source>
        <strain evidence="5">DSM 13188</strain>
    </source>
</reference>
<sequence>MKDLKTFIIIGIIVVVLIVLALRVERLKSERAAEGGSELSGALYDLVSTFKSDPATSRAFTWYTGDPGADGWLEVIKGKTSDFTGDGVIKVQAANTTVKTDQGTAGVHKAEITGLEPGTRYTYRVGSGEEEEWSLAYEFSTAEAASGQVTFINVTDSQGVTDADFAIWGNTLEQAFKTFPAAQFIVHNGDFTEDPEDSAAWNSFFGYVQNRVASVPLMPVTGNHDEIDEEAEQFTSHFNLPDNGAKGSIAGTSYSFDYGPVHVTVLNTESNLKKQADWLKKDLAGTDKPWTIVAMHRPAYGGNMYSKVEDWTEIFDKYNVDLVLQGHNHEYSRSYPLRAGQIVPESDGGNGTTGGTVYVVTNASGAKFNEKKEDQFFHKVHFQNNKPMFAGITVSGDTLTYQAYDTAGNKLDEFILKH</sequence>
<dbReference type="GO" id="GO:0003993">
    <property type="term" value="F:acid phosphatase activity"/>
    <property type="evidence" value="ECO:0007669"/>
    <property type="project" value="InterPro"/>
</dbReference>
<keyword evidence="1" id="KW-0732">Signal</keyword>
<dbReference type="Gene3D" id="3.60.21.10">
    <property type="match status" value="1"/>
</dbReference>
<accession>A0A089L9C1</accession>
<feature type="transmembrane region" description="Helical" evidence="2">
    <location>
        <begin position="6"/>
        <end position="24"/>
    </location>
</feature>
<dbReference type="PANTHER" id="PTHR45867:SF3">
    <property type="entry name" value="ACID PHOSPHATASE TYPE 7"/>
    <property type="match status" value="1"/>
</dbReference>
<evidence type="ECO:0000256" key="1">
    <source>
        <dbReference type="ARBA" id="ARBA00022729"/>
    </source>
</evidence>
<dbReference type="RefSeq" id="WP_042212663.1">
    <property type="nucleotide sequence ID" value="NZ_CP009285.1"/>
</dbReference>
<dbReference type="SUPFAM" id="SSF56300">
    <property type="entry name" value="Metallo-dependent phosphatases"/>
    <property type="match status" value="1"/>
</dbReference>
<keyword evidence="2" id="KW-0472">Membrane</keyword>
<name>A0A089L9C1_PAEBO</name>
<keyword evidence="6" id="KW-1185">Reference proteome</keyword>
<feature type="domain" description="Purple acid phosphatase N-terminal" evidence="4">
    <location>
        <begin position="49"/>
        <end position="141"/>
    </location>
</feature>
<dbReference type="SUPFAM" id="SSF49363">
    <property type="entry name" value="Purple acid phosphatase, N-terminal domain"/>
    <property type="match status" value="1"/>
</dbReference>
<dbReference type="PANTHER" id="PTHR45867">
    <property type="entry name" value="PURPLE ACID PHOSPHATASE"/>
    <property type="match status" value="1"/>
</dbReference>
<evidence type="ECO:0000259" key="3">
    <source>
        <dbReference type="Pfam" id="PF00149"/>
    </source>
</evidence>
<dbReference type="Proteomes" id="UP000029518">
    <property type="component" value="Chromosome"/>
</dbReference>
<keyword evidence="2" id="KW-0812">Transmembrane</keyword>
<dbReference type="Pfam" id="PF00149">
    <property type="entry name" value="Metallophos"/>
    <property type="match status" value="1"/>
</dbReference>
<dbReference type="InterPro" id="IPR015914">
    <property type="entry name" value="PAPs_N"/>
</dbReference>
<evidence type="ECO:0000313" key="6">
    <source>
        <dbReference type="Proteomes" id="UP000029518"/>
    </source>
</evidence>
<dbReference type="KEGG" id="pbd:PBOR_14950"/>
<feature type="domain" description="Calcineurin-like phosphoesterase" evidence="3">
    <location>
        <begin position="171"/>
        <end position="331"/>
    </location>
</feature>
<dbReference type="InterPro" id="IPR029052">
    <property type="entry name" value="Metallo-depent_PP-like"/>
</dbReference>
<dbReference type="AlphaFoldDB" id="A0A089L9C1"/>
<dbReference type="HOGENOM" id="CLU_035600_0_0_9"/>
<evidence type="ECO:0000256" key="2">
    <source>
        <dbReference type="SAM" id="Phobius"/>
    </source>
</evidence>
<dbReference type="Pfam" id="PF16656">
    <property type="entry name" value="Pur_ac_phosph_N"/>
    <property type="match status" value="1"/>
</dbReference>
<dbReference type="GO" id="GO:0046872">
    <property type="term" value="F:metal ion binding"/>
    <property type="evidence" value="ECO:0007669"/>
    <property type="project" value="InterPro"/>
</dbReference>
<gene>
    <name evidence="5" type="ORF">PBOR_14950</name>
</gene>
<dbReference type="InterPro" id="IPR004843">
    <property type="entry name" value="Calcineurin-like_PHP"/>
</dbReference>